<dbReference type="InterPro" id="IPR006366">
    <property type="entry name" value="CobA/CysG_C"/>
</dbReference>
<dbReference type="FunFam" id="3.30.950.10:FF:000001">
    <property type="entry name" value="Siroheme synthase"/>
    <property type="match status" value="1"/>
</dbReference>
<evidence type="ECO:0000256" key="8">
    <source>
        <dbReference type="ARBA" id="ARBA00025705"/>
    </source>
</evidence>
<name>C0QTT8_PERMH</name>
<dbReference type="GO" id="GO:0019354">
    <property type="term" value="P:siroheme biosynthetic process"/>
    <property type="evidence" value="ECO:0007669"/>
    <property type="project" value="InterPro"/>
</dbReference>
<evidence type="ECO:0000259" key="11">
    <source>
        <dbReference type="Pfam" id="PF00590"/>
    </source>
</evidence>
<dbReference type="NCBIfam" id="TIGR01469">
    <property type="entry name" value="cobA_cysG_Cterm"/>
    <property type="match status" value="1"/>
</dbReference>
<dbReference type="InterPro" id="IPR014777">
    <property type="entry name" value="4pyrrole_Mease_sub1"/>
</dbReference>
<comment type="similarity">
    <text evidence="1 10">Belongs to the precorrin methyltransferase family.</text>
</comment>
<evidence type="ECO:0000313" key="12">
    <source>
        <dbReference type="EMBL" id="ACO04302.1"/>
    </source>
</evidence>
<reference evidence="12 13" key="1">
    <citation type="journal article" date="2009" name="J. Bacteriol.">
        <title>Complete and draft genome sequences of six members of the Aquificales.</title>
        <authorList>
            <person name="Reysenbach A.L."/>
            <person name="Hamamura N."/>
            <person name="Podar M."/>
            <person name="Griffiths E."/>
            <person name="Ferreira S."/>
            <person name="Hochstein R."/>
            <person name="Heidelberg J."/>
            <person name="Johnson J."/>
            <person name="Mead D."/>
            <person name="Pohorille A."/>
            <person name="Sarmiento M."/>
            <person name="Schweighofer K."/>
            <person name="Seshadri R."/>
            <person name="Voytek M.A."/>
        </authorList>
    </citation>
    <scope>NUCLEOTIDE SEQUENCE [LARGE SCALE GENOMIC DNA]</scope>
    <source>
        <strain evidence="13">DSM 14350 / EX-H1</strain>
    </source>
</reference>
<evidence type="ECO:0000256" key="4">
    <source>
        <dbReference type="ARBA" id="ARBA00022603"/>
    </source>
</evidence>
<evidence type="ECO:0000256" key="10">
    <source>
        <dbReference type="RuleBase" id="RU003960"/>
    </source>
</evidence>
<dbReference type="InterPro" id="IPR003043">
    <property type="entry name" value="Uropor_MeTrfase_CS"/>
</dbReference>
<dbReference type="PROSITE" id="PS00840">
    <property type="entry name" value="SUMT_2"/>
    <property type="match status" value="1"/>
</dbReference>
<keyword evidence="3" id="KW-0169">Cobalamin biosynthesis</keyword>
<comment type="pathway">
    <text evidence="8">Porphyrin-containing compound metabolism; siroheme biosynthesis; precorrin-2 from uroporphyrinogen III: step 1/1.</text>
</comment>
<evidence type="ECO:0000256" key="5">
    <source>
        <dbReference type="ARBA" id="ARBA00022679"/>
    </source>
</evidence>
<evidence type="ECO:0000256" key="9">
    <source>
        <dbReference type="ARBA" id="ARBA00060548"/>
    </source>
</evidence>
<dbReference type="eggNOG" id="COG0007">
    <property type="taxonomic scope" value="Bacteria"/>
</dbReference>
<dbReference type="InterPro" id="IPR035996">
    <property type="entry name" value="4pyrrol_Methylase_sf"/>
</dbReference>
<evidence type="ECO:0000256" key="1">
    <source>
        <dbReference type="ARBA" id="ARBA00005879"/>
    </source>
</evidence>
<evidence type="ECO:0000256" key="2">
    <source>
        <dbReference type="ARBA" id="ARBA00012162"/>
    </source>
</evidence>
<sequence>MNGKVYIVGAGPGDPDLLTVKAYKLIQKADVILYDRLINPEILLMAKPECELVYVGKEDGKHIMEQDKINFLLQDFVKKYKIVLRLKGGDPFVFGRGGEEALFLEEQGIEYEVVPGITSAIAVPAYAGVPVTHRGISSSFAVVTGHGHKGKFPDINWKSLAGIGTLIFLMGVSNREKIAQNLIEAGRNPDEPVIFIEKGTTKEQKSIESTLKEVAEGKVTVYPPAIFLIGDVVSLRKKIHWFENQLEEIRL</sequence>
<dbReference type="AlphaFoldDB" id="C0QTT8"/>
<evidence type="ECO:0000256" key="3">
    <source>
        <dbReference type="ARBA" id="ARBA00022573"/>
    </source>
</evidence>
<dbReference type="PROSITE" id="PS00839">
    <property type="entry name" value="SUMT_1"/>
    <property type="match status" value="1"/>
</dbReference>
<dbReference type="EC" id="2.1.1.107" evidence="2"/>
<organism evidence="12 13">
    <name type="scientific">Persephonella marina (strain DSM 14350 / EX-H1)</name>
    <dbReference type="NCBI Taxonomy" id="123214"/>
    <lineage>
        <taxon>Bacteria</taxon>
        <taxon>Pseudomonadati</taxon>
        <taxon>Aquificota</taxon>
        <taxon>Aquificia</taxon>
        <taxon>Aquificales</taxon>
        <taxon>Hydrogenothermaceae</taxon>
        <taxon>Persephonella</taxon>
    </lineage>
</organism>
<evidence type="ECO:0000256" key="7">
    <source>
        <dbReference type="ARBA" id="ARBA00023244"/>
    </source>
</evidence>
<keyword evidence="4 10" id="KW-0489">Methyltransferase</keyword>
<dbReference type="PaxDb" id="123214-PERMA_0310"/>
<dbReference type="NCBIfam" id="NF004790">
    <property type="entry name" value="PRK06136.1"/>
    <property type="match status" value="1"/>
</dbReference>
<keyword evidence="6" id="KW-0949">S-adenosyl-L-methionine</keyword>
<dbReference type="FunFam" id="3.40.1010.10:FF:000001">
    <property type="entry name" value="Siroheme synthase"/>
    <property type="match status" value="1"/>
</dbReference>
<dbReference type="SUPFAM" id="SSF53790">
    <property type="entry name" value="Tetrapyrrole methylase"/>
    <property type="match status" value="1"/>
</dbReference>
<dbReference type="STRING" id="123214.PERMA_0310"/>
<protein>
    <recommendedName>
        <fullName evidence="2">uroporphyrinogen-III C-methyltransferase</fullName>
        <ecNumber evidence="2">2.1.1.107</ecNumber>
    </recommendedName>
</protein>
<dbReference type="OrthoDB" id="9815856at2"/>
<dbReference type="CDD" id="cd11642">
    <property type="entry name" value="SUMT"/>
    <property type="match status" value="1"/>
</dbReference>
<dbReference type="GO" id="GO:0004851">
    <property type="term" value="F:uroporphyrin-III C-methyltransferase activity"/>
    <property type="evidence" value="ECO:0007669"/>
    <property type="project" value="UniProtKB-EC"/>
</dbReference>
<dbReference type="Proteomes" id="UP000001366">
    <property type="component" value="Chromosome"/>
</dbReference>
<gene>
    <name evidence="12" type="primary">cobA</name>
    <name evidence="12" type="ordered locus">PERMA_0310</name>
</gene>
<feature type="domain" description="Tetrapyrrole methylase" evidence="11">
    <location>
        <begin position="4"/>
        <end position="214"/>
    </location>
</feature>
<dbReference type="HOGENOM" id="CLU_011276_7_0_0"/>
<dbReference type="RefSeq" id="WP_012676540.1">
    <property type="nucleotide sequence ID" value="NC_012440.1"/>
</dbReference>
<comment type="pathway">
    <text evidence="9">Cofactor biosynthesis; adenosylcobalamin biosynthesis; precorrin-2 from uroporphyrinogen III: step 1/1.</text>
</comment>
<dbReference type="InterPro" id="IPR000878">
    <property type="entry name" value="4pyrrol_Mease"/>
</dbReference>
<keyword evidence="13" id="KW-1185">Reference proteome</keyword>
<dbReference type="KEGG" id="pmx:PERMA_0310"/>
<evidence type="ECO:0000313" key="13">
    <source>
        <dbReference type="Proteomes" id="UP000001366"/>
    </source>
</evidence>
<keyword evidence="7" id="KW-0627">Porphyrin biosynthesis</keyword>
<dbReference type="InterPro" id="IPR050161">
    <property type="entry name" value="Siro_Cobalamin_biosynth"/>
</dbReference>
<dbReference type="InterPro" id="IPR014776">
    <property type="entry name" value="4pyrrole_Mease_sub2"/>
</dbReference>
<keyword evidence="5 10" id="KW-0808">Transferase</keyword>
<dbReference type="Pfam" id="PF00590">
    <property type="entry name" value="TP_methylase"/>
    <property type="match status" value="1"/>
</dbReference>
<dbReference type="GO" id="GO:0009236">
    <property type="term" value="P:cobalamin biosynthetic process"/>
    <property type="evidence" value="ECO:0007669"/>
    <property type="project" value="UniProtKB-KW"/>
</dbReference>
<dbReference type="EMBL" id="CP001230">
    <property type="protein sequence ID" value="ACO04302.1"/>
    <property type="molecule type" value="Genomic_DNA"/>
</dbReference>
<proteinExistence type="inferred from homology"/>
<accession>C0QTT8</accession>
<dbReference type="GO" id="GO:0032259">
    <property type="term" value="P:methylation"/>
    <property type="evidence" value="ECO:0007669"/>
    <property type="project" value="UniProtKB-KW"/>
</dbReference>
<evidence type="ECO:0000256" key="6">
    <source>
        <dbReference type="ARBA" id="ARBA00022691"/>
    </source>
</evidence>
<dbReference type="Gene3D" id="3.30.950.10">
    <property type="entry name" value="Methyltransferase, Cobalt-precorrin-4 Transmethylase, Domain 2"/>
    <property type="match status" value="1"/>
</dbReference>
<dbReference type="PANTHER" id="PTHR45790">
    <property type="entry name" value="SIROHEME SYNTHASE-RELATED"/>
    <property type="match status" value="1"/>
</dbReference>
<dbReference type="Gene3D" id="3.40.1010.10">
    <property type="entry name" value="Cobalt-precorrin-4 Transmethylase, Domain 1"/>
    <property type="match status" value="1"/>
</dbReference>
<dbReference type="PANTHER" id="PTHR45790:SF3">
    <property type="entry name" value="S-ADENOSYL-L-METHIONINE-DEPENDENT UROPORPHYRINOGEN III METHYLTRANSFERASE, CHLOROPLASTIC"/>
    <property type="match status" value="1"/>
</dbReference>